<dbReference type="GO" id="GO:0005886">
    <property type="term" value="C:plasma membrane"/>
    <property type="evidence" value="ECO:0007669"/>
    <property type="project" value="TreeGrafter"/>
</dbReference>
<evidence type="ECO:0000256" key="2">
    <source>
        <dbReference type="ARBA" id="ARBA00022692"/>
    </source>
</evidence>
<dbReference type="AlphaFoldDB" id="A0A168DH77"/>
<dbReference type="GO" id="GO:0000324">
    <property type="term" value="C:fungal-type vacuole"/>
    <property type="evidence" value="ECO:0007669"/>
    <property type="project" value="TreeGrafter"/>
</dbReference>
<dbReference type="Pfam" id="PF04479">
    <property type="entry name" value="RTA1"/>
    <property type="match status" value="1"/>
</dbReference>
<protein>
    <submittedName>
        <fullName evidence="6">Parasitic phase-specific protein PSP-1</fullName>
    </submittedName>
</protein>
<feature type="transmembrane region" description="Helical" evidence="5">
    <location>
        <begin position="146"/>
        <end position="170"/>
    </location>
</feature>
<evidence type="ECO:0000256" key="5">
    <source>
        <dbReference type="SAM" id="Phobius"/>
    </source>
</evidence>
<evidence type="ECO:0000313" key="6">
    <source>
        <dbReference type="EMBL" id="OAA72613.1"/>
    </source>
</evidence>
<keyword evidence="7" id="KW-1185">Reference proteome</keyword>
<dbReference type="PANTHER" id="PTHR31465">
    <property type="entry name" value="PROTEIN RTA1-RELATED"/>
    <property type="match status" value="1"/>
</dbReference>
<keyword evidence="4 5" id="KW-0472">Membrane</keyword>
<evidence type="ECO:0000256" key="3">
    <source>
        <dbReference type="ARBA" id="ARBA00022989"/>
    </source>
</evidence>
<dbReference type="PANTHER" id="PTHR31465:SF9">
    <property type="entry name" value="SPHINGOID LONG-CHAIN BASE TRANSPORTER RSB1"/>
    <property type="match status" value="1"/>
</dbReference>
<dbReference type="Proteomes" id="UP000076881">
    <property type="component" value="Unassembled WGS sequence"/>
</dbReference>
<comment type="caution">
    <text evidence="6">The sequence shown here is derived from an EMBL/GenBank/DDBJ whole genome shotgun (WGS) entry which is preliminary data.</text>
</comment>
<dbReference type="InterPro" id="IPR007568">
    <property type="entry name" value="RTA1"/>
</dbReference>
<feature type="transmembrane region" description="Helical" evidence="5">
    <location>
        <begin position="103"/>
        <end position="126"/>
    </location>
</feature>
<keyword evidence="3 5" id="KW-1133">Transmembrane helix</keyword>
<accession>A0A168DH77</accession>
<feature type="transmembrane region" description="Helical" evidence="5">
    <location>
        <begin position="262"/>
        <end position="280"/>
    </location>
</feature>
<feature type="transmembrane region" description="Helical" evidence="5">
    <location>
        <begin position="72"/>
        <end position="91"/>
    </location>
</feature>
<organism evidence="6 7">
    <name type="scientific">Akanthomyces lecanii RCEF 1005</name>
    <dbReference type="NCBI Taxonomy" id="1081108"/>
    <lineage>
        <taxon>Eukaryota</taxon>
        <taxon>Fungi</taxon>
        <taxon>Dikarya</taxon>
        <taxon>Ascomycota</taxon>
        <taxon>Pezizomycotina</taxon>
        <taxon>Sordariomycetes</taxon>
        <taxon>Hypocreomycetidae</taxon>
        <taxon>Hypocreales</taxon>
        <taxon>Cordycipitaceae</taxon>
        <taxon>Akanthomyces</taxon>
        <taxon>Cordyceps confragosa</taxon>
    </lineage>
</organism>
<proteinExistence type="predicted"/>
<gene>
    <name evidence="6" type="ORF">LEL_08397</name>
</gene>
<reference evidence="6 7" key="1">
    <citation type="journal article" date="2016" name="Genome Biol. Evol.">
        <title>Divergent and convergent evolution of fungal pathogenicity.</title>
        <authorList>
            <person name="Shang Y."/>
            <person name="Xiao G."/>
            <person name="Zheng P."/>
            <person name="Cen K."/>
            <person name="Zhan S."/>
            <person name="Wang C."/>
        </authorList>
    </citation>
    <scope>NUCLEOTIDE SEQUENCE [LARGE SCALE GENOMIC DNA]</scope>
    <source>
        <strain evidence="6 7">RCEF 1005</strain>
    </source>
</reference>
<comment type="subcellular location">
    <subcellularLocation>
        <location evidence="1">Membrane</location>
        <topology evidence="1">Multi-pass membrane protein</topology>
    </subcellularLocation>
</comment>
<evidence type="ECO:0000256" key="4">
    <source>
        <dbReference type="ARBA" id="ARBA00023136"/>
    </source>
</evidence>
<name>A0A168DH77_CORDF</name>
<evidence type="ECO:0000313" key="7">
    <source>
        <dbReference type="Proteomes" id="UP000076881"/>
    </source>
</evidence>
<dbReference type="EMBL" id="AZHF01000007">
    <property type="protein sequence ID" value="OAA72613.1"/>
    <property type="molecule type" value="Genomic_DNA"/>
</dbReference>
<dbReference type="OrthoDB" id="4521223at2759"/>
<sequence>MAQGPPNGSSAPHGIPPGTIVFGPKGNCTLAICPVQYSVYGYRPSLAANSAFIALFAAAGAIHLYQGIRWKSWLFMCSVLIGCVSAILGYIGRVMMHTNPFNFSAFMFQIICVTTTPIYFCAAIYVTLAQVITTFSPALSRFKPSYFYWIFVPCDFVSLVIQASGGALSVASKGTSQVGVDLALSGLSFQVFTICIFCGFMGDYMYRYFRSGVGKGMYGWRLYTFFIFLSLAILLITIRCVFRVVELRQGYRGSLVREETLFIALEGVLVLASAFALMLGHPGLVFKEHINGHQEIRPDSPITTVEQFEDFIFAGTEFALPLYVDLLRGLMPAATDSACFFTHGDIRPAHIMAHDDHGGWVVAAIIDWEGSEVYPDD</sequence>
<evidence type="ECO:0000256" key="1">
    <source>
        <dbReference type="ARBA" id="ARBA00004141"/>
    </source>
</evidence>
<keyword evidence="2 5" id="KW-0812">Transmembrane</keyword>
<dbReference type="STRING" id="1081108.A0A168DH77"/>
<feature type="transmembrane region" description="Helical" evidence="5">
    <location>
        <begin position="182"/>
        <end position="202"/>
    </location>
</feature>
<feature type="transmembrane region" description="Helical" evidence="5">
    <location>
        <begin position="46"/>
        <end position="66"/>
    </location>
</feature>
<feature type="transmembrane region" description="Helical" evidence="5">
    <location>
        <begin position="222"/>
        <end position="242"/>
    </location>
</feature>